<dbReference type="EMBL" id="BSYI01000035">
    <property type="protein sequence ID" value="GMG84421.1"/>
    <property type="molecule type" value="Genomic_DNA"/>
</dbReference>
<evidence type="ECO:0000313" key="2">
    <source>
        <dbReference type="EMBL" id="GMG84421.1"/>
    </source>
</evidence>
<proteinExistence type="predicted"/>
<keyword evidence="1" id="KW-1133">Transmembrane helix</keyword>
<organism evidence="2 3">
    <name type="scientific">Paralimibaculum aggregatum</name>
    <dbReference type="NCBI Taxonomy" id="3036245"/>
    <lineage>
        <taxon>Bacteria</taxon>
        <taxon>Pseudomonadati</taxon>
        <taxon>Pseudomonadota</taxon>
        <taxon>Alphaproteobacteria</taxon>
        <taxon>Rhodobacterales</taxon>
        <taxon>Paracoccaceae</taxon>
        <taxon>Paralimibaculum</taxon>
    </lineage>
</organism>
<dbReference type="Proteomes" id="UP001239909">
    <property type="component" value="Unassembled WGS sequence"/>
</dbReference>
<comment type="caution">
    <text evidence="2">The sequence shown here is derived from an EMBL/GenBank/DDBJ whole genome shotgun (WGS) entry which is preliminary data.</text>
</comment>
<accession>A0ABQ6LMJ3</accession>
<evidence type="ECO:0008006" key="4">
    <source>
        <dbReference type="Google" id="ProtNLM"/>
    </source>
</evidence>
<keyword evidence="1" id="KW-0812">Transmembrane</keyword>
<evidence type="ECO:0000256" key="1">
    <source>
        <dbReference type="SAM" id="Phobius"/>
    </source>
</evidence>
<evidence type="ECO:0000313" key="3">
    <source>
        <dbReference type="Proteomes" id="UP001239909"/>
    </source>
</evidence>
<gene>
    <name evidence="2" type="ORF">LNKW23_36370</name>
</gene>
<reference evidence="2 3" key="1">
    <citation type="submission" date="2023-04" db="EMBL/GenBank/DDBJ databases">
        <title>Marinoamorphus aggregata gen. nov., sp. Nov., isolate from tissue of brittle star Ophioplocus japonicus.</title>
        <authorList>
            <person name="Kawano K."/>
            <person name="Sawayama S."/>
            <person name="Nakagawa S."/>
        </authorList>
    </citation>
    <scope>NUCLEOTIDE SEQUENCE [LARGE SCALE GENOMIC DNA]</scope>
    <source>
        <strain evidence="2 3">NKW23</strain>
    </source>
</reference>
<dbReference type="RefSeq" id="WP_285673468.1">
    <property type="nucleotide sequence ID" value="NZ_BSYI01000035.1"/>
</dbReference>
<protein>
    <recommendedName>
        <fullName evidence="4">Ribosomal protein L7/L12 C-terminal domain-containing protein</fullName>
    </recommendedName>
</protein>
<keyword evidence="3" id="KW-1185">Reference proteome</keyword>
<sequence length="203" mass="21977">MEPLIPLLALGIVALGVLVTLRRRRSRQRRLDPEGWRLIRRRRHWRADRQHRSPGSLSYEVALDRLGAERNARLNELIAARDVAAAAALLEAAGFPAAEAIDRAERYTLRPHPEADTRGLGAGRRRGAVELPPAAAMAEARARAGLAAAPGGSAGAVEAEIAALMAAGRKIHAVKLYRSHYGTDLRTAKLAVEAMDRDRRAGG</sequence>
<feature type="transmembrane region" description="Helical" evidence="1">
    <location>
        <begin position="6"/>
        <end position="21"/>
    </location>
</feature>
<keyword evidence="1" id="KW-0472">Membrane</keyword>
<name>A0ABQ6LMJ3_9RHOB</name>